<dbReference type="AlphaFoldDB" id="A0A7C8IUJ5"/>
<dbReference type="Proteomes" id="UP000481858">
    <property type="component" value="Unassembled WGS sequence"/>
</dbReference>
<dbReference type="EMBL" id="WUBL01000163">
    <property type="protein sequence ID" value="KAF2964179.1"/>
    <property type="molecule type" value="Genomic_DNA"/>
</dbReference>
<evidence type="ECO:0000313" key="2">
    <source>
        <dbReference type="Proteomes" id="UP000481858"/>
    </source>
</evidence>
<gene>
    <name evidence="1" type="ORF">GQX73_g9401</name>
</gene>
<comment type="caution">
    <text evidence="1">The sequence shown here is derived from an EMBL/GenBank/DDBJ whole genome shotgun (WGS) entry which is preliminary data.</text>
</comment>
<reference evidence="1 2" key="1">
    <citation type="submission" date="2019-12" db="EMBL/GenBank/DDBJ databases">
        <title>Draft genome sequence of the ascomycete Xylaria multiplex DSM 110363.</title>
        <authorList>
            <person name="Buettner E."/>
            <person name="Kellner H."/>
        </authorList>
    </citation>
    <scope>NUCLEOTIDE SEQUENCE [LARGE SCALE GENOMIC DNA]</scope>
    <source>
        <strain evidence="1 2">DSM 110363</strain>
    </source>
</reference>
<sequence>MELVSITRVLVVRYHSGKNGGVGDTMAVEMIAIGIECGLCLANPEEQTPGQNLVFCPGRALLSTGSQHRYTNNGQPTEFSEMATATYELDI</sequence>
<proteinExistence type="predicted"/>
<keyword evidence="2" id="KW-1185">Reference proteome</keyword>
<protein>
    <submittedName>
        <fullName evidence="1">Uncharacterized protein</fullName>
    </submittedName>
</protein>
<accession>A0A7C8IUJ5</accession>
<organism evidence="1 2">
    <name type="scientific">Xylaria multiplex</name>
    <dbReference type="NCBI Taxonomy" id="323545"/>
    <lineage>
        <taxon>Eukaryota</taxon>
        <taxon>Fungi</taxon>
        <taxon>Dikarya</taxon>
        <taxon>Ascomycota</taxon>
        <taxon>Pezizomycotina</taxon>
        <taxon>Sordariomycetes</taxon>
        <taxon>Xylariomycetidae</taxon>
        <taxon>Xylariales</taxon>
        <taxon>Xylariaceae</taxon>
        <taxon>Xylaria</taxon>
    </lineage>
</organism>
<evidence type="ECO:0000313" key="1">
    <source>
        <dbReference type="EMBL" id="KAF2964179.1"/>
    </source>
</evidence>
<name>A0A7C8IUJ5_9PEZI</name>
<dbReference type="InParanoid" id="A0A7C8IUJ5"/>